<dbReference type="InterPro" id="IPR015590">
    <property type="entry name" value="Aldehyde_DH_dom"/>
</dbReference>
<dbReference type="Proteomes" id="UP000790833">
    <property type="component" value="Unassembled WGS sequence"/>
</dbReference>
<comment type="caution">
    <text evidence="3">The sequence shown here is derived from an EMBL/GenBank/DDBJ whole genome shotgun (WGS) entry which is preliminary data.</text>
</comment>
<dbReference type="OrthoDB" id="310895at2759"/>
<name>A0A9P7V715_9ASCO</name>
<accession>A0A9P7V715</accession>
<feature type="domain" description="Aldehyde dehydrogenase" evidence="2">
    <location>
        <begin position="33"/>
        <end position="451"/>
    </location>
</feature>
<dbReference type="GO" id="GO:0009450">
    <property type="term" value="P:gamma-aminobutyric acid catabolic process"/>
    <property type="evidence" value="ECO:0007669"/>
    <property type="project" value="TreeGrafter"/>
</dbReference>
<dbReference type="InterPro" id="IPR016162">
    <property type="entry name" value="Ald_DH_N"/>
</dbReference>
<dbReference type="PANTHER" id="PTHR43353">
    <property type="entry name" value="SUCCINATE-SEMIALDEHYDE DEHYDROGENASE, MITOCHONDRIAL"/>
    <property type="match status" value="1"/>
</dbReference>
<evidence type="ECO:0000313" key="4">
    <source>
        <dbReference type="Proteomes" id="UP000790833"/>
    </source>
</evidence>
<dbReference type="GeneID" id="66115185"/>
<sequence>MSEKLIPWILNGQDILTTGVTQQVVDPNGCQLTPASCLRDLEKDVNMLAEIAATGMQKWRDILFLDKRKIYERAKILALERQDELKEAHVEIGGPDWFVNFNVGTLIDFIDEYSAQLSASDGEIVKLNASKLAMVIKEPIGPVLSMSPWNAPVILCARSILAPLTAGCSVVIKLTEKCPRVAYLLVRLFLEAGVPGETIQLAHTTIEDTPKFVDLMLKNVFIKKINFTGSTNVGKIIAGVAAKYLKPCLLELGGKNSTIIEPDADLDEAIPKTIWASWAHQGQICMSTDSCYVHESIFENFKTKLQTVAEELAKEPQFNHKVRDSSIGSKVKTLIDDALTKGASLIFPDIIPDDESSTVILGDITDRMEISHTEIFGPVLTLSSYLDTKELIQKLNEGSYGMKVSLWSKDIMKALDYAKQIQVGGVHINLPTIHDESTLPHGGVNLSASGECKSSK</sequence>
<dbReference type="Gene3D" id="3.40.605.10">
    <property type="entry name" value="Aldehyde Dehydrogenase, Chain A, domain 1"/>
    <property type="match status" value="1"/>
</dbReference>
<dbReference type="InterPro" id="IPR050740">
    <property type="entry name" value="Aldehyde_DH_Superfamily"/>
</dbReference>
<dbReference type="AlphaFoldDB" id="A0A9P7V715"/>
<protein>
    <recommendedName>
        <fullName evidence="2">Aldehyde dehydrogenase domain-containing protein</fullName>
    </recommendedName>
</protein>
<dbReference type="RefSeq" id="XP_043047962.1">
    <property type="nucleotide sequence ID" value="XM_043192594.1"/>
</dbReference>
<dbReference type="SUPFAM" id="SSF53720">
    <property type="entry name" value="ALDH-like"/>
    <property type="match status" value="1"/>
</dbReference>
<keyword evidence="4" id="KW-1185">Reference proteome</keyword>
<evidence type="ECO:0000313" key="3">
    <source>
        <dbReference type="EMBL" id="KAG7192412.1"/>
    </source>
</evidence>
<evidence type="ECO:0000259" key="2">
    <source>
        <dbReference type="Pfam" id="PF00171"/>
    </source>
</evidence>
<evidence type="ECO:0000256" key="1">
    <source>
        <dbReference type="ARBA" id="ARBA00023002"/>
    </source>
</evidence>
<gene>
    <name evidence="3" type="ORF">KQ657_001811</name>
</gene>
<keyword evidence="1" id="KW-0560">Oxidoreductase</keyword>
<dbReference type="Gene3D" id="3.40.309.10">
    <property type="entry name" value="Aldehyde Dehydrogenase, Chain A, domain 2"/>
    <property type="match status" value="1"/>
</dbReference>
<dbReference type="InterPro" id="IPR016163">
    <property type="entry name" value="Ald_DH_C"/>
</dbReference>
<dbReference type="PANTHER" id="PTHR43353:SF6">
    <property type="entry name" value="CYTOPLASMIC ALDEHYDE DEHYDROGENASE (EUROFUNG)"/>
    <property type="match status" value="1"/>
</dbReference>
<dbReference type="EMBL" id="JAHMUF010000018">
    <property type="protein sequence ID" value="KAG7192412.1"/>
    <property type="molecule type" value="Genomic_DNA"/>
</dbReference>
<proteinExistence type="predicted"/>
<dbReference type="GO" id="GO:0004777">
    <property type="term" value="F:succinate-semialdehyde dehydrogenase (NAD+) activity"/>
    <property type="evidence" value="ECO:0007669"/>
    <property type="project" value="TreeGrafter"/>
</dbReference>
<dbReference type="InterPro" id="IPR016161">
    <property type="entry name" value="Ald_DH/histidinol_DH"/>
</dbReference>
<organism evidence="3 4">
    <name type="scientific">Scheffersomyces spartinae</name>
    <dbReference type="NCBI Taxonomy" id="45513"/>
    <lineage>
        <taxon>Eukaryota</taxon>
        <taxon>Fungi</taxon>
        <taxon>Dikarya</taxon>
        <taxon>Ascomycota</taxon>
        <taxon>Saccharomycotina</taxon>
        <taxon>Pichiomycetes</taxon>
        <taxon>Debaryomycetaceae</taxon>
        <taxon>Scheffersomyces</taxon>
    </lineage>
</organism>
<dbReference type="Pfam" id="PF00171">
    <property type="entry name" value="Aldedh"/>
    <property type="match status" value="1"/>
</dbReference>
<reference evidence="3" key="1">
    <citation type="submission" date="2021-03" db="EMBL/GenBank/DDBJ databases">
        <authorList>
            <person name="Palmer J.M."/>
        </authorList>
    </citation>
    <scope>NUCLEOTIDE SEQUENCE</scope>
    <source>
        <strain evidence="3">ARV_011</strain>
    </source>
</reference>